<accession>A0ABS1PGC4</accession>
<evidence type="ECO:0000256" key="1">
    <source>
        <dbReference type="SAM" id="MobiDB-lite"/>
    </source>
</evidence>
<keyword evidence="3" id="KW-1185">Reference proteome</keyword>
<gene>
    <name evidence="2" type="ORF">JK364_03285</name>
</gene>
<name>A0ABS1PGC4_9ACTN</name>
<evidence type="ECO:0000313" key="2">
    <source>
        <dbReference type="EMBL" id="MBL1111437.1"/>
    </source>
</evidence>
<sequence length="317" mass="33291">MNTTTASVALATTVEKRLGDPYDTANPNGFRAILAAREAGHPPAGEPFRALGAGGAEDGDASPESRMHALRAGYRRSPTLTRSGGEAQRGSGAVTVGAAAVGTLDSGLRMTLRHLRARRLYGAAAIDIPQLRAVLAGAYADLLLCDTLTTLAVRGTDAFPARPDAHDRVVRVLVPRVLQGAMDRLSLAMGSRFYIRESEHAAFHLLLNEMQHALFAAEGRPGGTGRGSRAGRPPEPAGHAAPLSGMTGAELTTAPAATALCDPELLAAAPGRALVTHARRTPQPSGPALERLFADLDHRYDTGRSFDLAERPLPDRP</sequence>
<dbReference type="EMBL" id="JAERRG010000001">
    <property type="protein sequence ID" value="MBL1111437.1"/>
    <property type="molecule type" value="Genomic_DNA"/>
</dbReference>
<feature type="region of interest" description="Disordered" evidence="1">
    <location>
        <begin position="41"/>
        <end position="63"/>
    </location>
</feature>
<proteinExistence type="predicted"/>
<evidence type="ECO:0000313" key="3">
    <source>
        <dbReference type="Proteomes" id="UP000621510"/>
    </source>
</evidence>
<organism evidence="2 3">
    <name type="scientific">Streptomyces endocoffeicus</name>
    <dbReference type="NCBI Taxonomy" id="2898945"/>
    <lineage>
        <taxon>Bacteria</taxon>
        <taxon>Bacillati</taxon>
        <taxon>Actinomycetota</taxon>
        <taxon>Actinomycetes</taxon>
        <taxon>Kitasatosporales</taxon>
        <taxon>Streptomycetaceae</taxon>
        <taxon>Streptomyces</taxon>
    </lineage>
</organism>
<dbReference type="InterPro" id="IPR036250">
    <property type="entry name" value="AcylCo_DH-like_C"/>
</dbReference>
<dbReference type="RefSeq" id="WP_201847289.1">
    <property type="nucleotide sequence ID" value="NZ_JAERRG010000001.1"/>
</dbReference>
<dbReference type="Gene3D" id="1.20.140.10">
    <property type="entry name" value="Butyryl-CoA Dehydrogenase, subunit A, domain 3"/>
    <property type="match status" value="1"/>
</dbReference>
<protein>
    <submittedName>
        <fullName evidence="2">Uncharacterized protein</fullName>
    </submittedName>
</protein>
<dbReference type="SUPFAM" id="SSF47203">
    <property type="entry name" value="Acyl-CoA dehydrogenase C-terminal domain-like"/>
    <property type="match status" value="1"/>
</dbReference>
<feature type="region of interest" description="Disordered" evidence="1">
    <location>
        <begin position="218"/>
        <end position="245"/>
    </location>
</feature>
<reference evidence="2 3" key="1">
    <citation type="submission" date="2021-01" db="EMBL/GenBank/DDBJ databases">
        <title>WGS of actinomycetes isolated from Thailand.</title>
        <authorList>
            <person name="Thawai C."/>
        </authorList>
    </citation>
    <scope>NUCLEOTIDE SEQUENCE [LARGE SCALE GENOMIC DNA]</scope>
    <source>
        <strain evidence="2 3">CA3R110</strain>
    </source>
</reference>
<dbReference type="Proteomes" id="UP000621510">
    <property type="component" value="Unassembled WGS sequence"/>
</dbReference>
<comment type="caution">
    <text evidence="2">The sequence shown here is derived from an EMBL/GenBank/DDBJ whole genome shotgun (WGS) entry which is preliminary data.</text>
</comment>